<name>A0A4Y7TXU3_COPMI</name>
<feature type="chain" id="PRO_5021338637" evidence="2">
    <location>
        <begin position="22"/>
        <end position="891"/>
    </location>
</feature>
<dbReference type="AlphaFoldDB" id="A0A4Y7TXU3"/>
<dbReference type="InterPro" id="IPR050904">
    <property type="entry name" value="Adhesion/Biosynth-related"/>
</dbReference>
<proteinExistence type="predicted"/>
<sequence length="891" mass="97319">MRWGCLPAALAGALLPLFTSAAQISLSQPTPAVSTTLVDVLSADPDYVSLLKLLQRTRLIPTLNRLVDSTLFAPTNDAIKRHAETNSLWKSVLEDESFVLTDNIQETLRQQLFYHLLNYTLPDPPEYNRVQTHDTLHYPRLGLPPPTRDPPPHPPWMPMPGGSLGGKPQRLRVATDDAGVRVGADAFGRGGASFVKEPAEAANGLVVGIDDMLEVPPDLARAIQRHSSVSYFNKILGPEAVSKLNSTANLTLFLPVDEAWDTLDPYERLYLESEFAADDLRRILNMHAVVMGHVEWSESFKSGDKLTTLDGSSLEITTTDHKTKISSAELVQPDIYASNGVLHLVDSLLIPPGALKLTPEKYLLALKCTKFVSLLHSVNLTPLINDTDPHFTILAPTDDILTVLGESDLPERGSEELKRLLQYHFLPGRWTPKKLEDGLLLETELIEEGLGGGRQVLAVEVQDEDPKKKVPRHVTFAGAGVVSEPIHVNNSIIYFINRPLIPPADPLETALPFLDLSSFLAAVLSSSKADILRKKPHTTLLIPRNEAFKRLGSLVSNHLLSASAKSDLENVLLHHTLDSVAYEAALAKGSQHSFATIEGSDVTFQRTKNGTMFVGASGGWAGLKAEITPRNLLTQTGVIHEVSDILIPRSVEITVGKLVKAAKGTTMATLVNKAGFEWVLNGTSPPEGSPWADQHIEAVGWTLLCPPDDAFKEYNLTQLYADEAGLKAIVEQHLIPVPIPQKDLLPDVEDTDSPLNSNSPLVLDDVTYTTLRSAESVYGDIVFQKQEEDGHYVVGIKGARGTEGGRDYARLLSWGRSTTGSGAGGVIQIDRLLVPYQPKWWVEYGAPTAVGSFGTLAICAFFYGVRILWQKDTTEATYEPVGGFGHDDDDE</sequence>
<dbReference type="Pfam" id="PF02469">
    <property type="entry name" value="Fasciclin"/>
    <property type="match status" value="4"/>
</dbReference>
<feature type="domain" description="FAS1" evidence="3">
    <location>
        <begin position="503"/>
        <end position="646"/>
    </location>
</feature>
<dbReference type="GO" id="GO:0016236">
    <property type="term" value="P:macroautophagy"/>
    <property type="evidence" value="ECO:0007669"/>
    <property type="project" value="TreeGrafter"/>
</dbReference>
<dbReference type="STRING" id="71717.A0A4Y7TXU3"/>
<feature type="domain" description="FAS1" evidence="3">
    <location>
        <begin position="216"/>
        <end position="349"/>
    </location>
</feature>
<dbReference type="PROSITE" id="PS50213">
    <property type="entry name" value="FAS1"/>
    <property type="match status" value="4"/>
</dbReference>
<dbReference type="SMART" id="SM00554">
    <property type="entry name" value="FAS1"/>
    <property type="match status" value="4"/>
</dbReference>
<feature type="region of interest" description="Disordered" evidence="1">
    <location>
        <begin position="142"/>
        <end position="166"/>
    </location>
</feature>
<dbReference type="OrthoDB" id="14252at2759"/>
<dbReference type="InterPro" id="IPR036378">
    <property type="entry name" value="FAS1_dom_sf"/>
</dbReference>
<dbReference type="GO" id="GO:0000329">
    <property type="term" value="C:fungal-type vacuole membrane"/>
    <property type="evidence" value="ECO:0007669"/>
    <property type="project" value="TreeGrafter"/>
</dbReference>
<organism evidence="4 5">
    <name type="scientific">Coprinellus micaceus</name>
    <name type="common">Glistening ink-cap mushroom</name>
    <name type="synonym">Coprinus micaceus</name>
    <dbReference type="NCBI Taxonomy" id="71717"/>
    <lineage>
        <taxon>Eukaryota</taxon>
        <taxon>Fungi</taxon>
        <taxon>Dikarya</taxon>
        <taxon>Basidiomycota</taxon>
        <taxon>Agaricomycotina</taxon>
        <taxon>Agaricomycetes</taxon>
        <taxon>Agaricomycetidae</taxon>
        <taxon>Agaricales</taxon>
        <taxon>Agaricineae</taxon>
        <taxon>Psathyrellaceae</taxon>
        <taxon>Coprinellus</taxon>
    </lineage>
</organism>
<dbReference type="Gene3D" id="2.30.180.10">
    <property type="entry name" value="FAS1 domain"/>
    <property type="match status" value="5"/>
</dbReference>
<dbReference type="InterPro" id="IPR000782">
    <property type="entry name" value="FAS1_domain"/>
</dbReference>
<feature type="domain" description="FAS1" evidence="3">
    <location>
        <begin position="355"/>
        <end position="500"/>
    </location>
</feature>
<dbReference type="PANTHER" id="PTHR10900">
    <property type="entry name" value="PERIOSTIN-RELATED"/>
    <property type="match status" value="1"/>
</dbReference>
<evidence type="ECO:0000256" key="2">
    <source>
        <dbReference type="SAM" id="SignalP"/>
    </source>
</evidence>
<keyword evidence="5" id="KW-1185">Reference proteome</keyword>
<comment type="caution">
    <text evidence="4">The sequence shown here is derived from an EMBL/GenBank/DDBJ whole genome shotgun (WGS) entry which is preliminary data.</text>
</comment>
<dbReference type="Proteomes" id="UP000298030">
    <property type="component" value="Unassembled WGS sequence"/>
</dbReference>
<dbReference type="PANTHER" id="PTHR10900:SF77">
    <property type="entry name" value="FI19380P1"/>
    <property type="match status" value="1"/>
</dbReference>
<dbReference type="SUPFAM" id="SSF82153">
    <property type="entry name" value="FAS1 domain"/>
    <property type="match status" value="5"/>
</dbReference>
<evidence type="ECO:0000313" key="5">
    <source>
        <dbReference type="Proteomes" id="UP000298030"/>
    </source>
</evidence>
<feature type="signal peptide" evidence="2">
    <location>
        <begin position="1"/>
        <end position="21"/>
    </location>
</feature>
<dbReference type="GO" id="GO:0005615">
    <property type="term" value="C:extracellular space"/>
    <property type="evidence" value="ECO:0007669"/>
    <property type="project" value="TreeGrafter"/>
</dbReference>
<reference evidence="4 5" key="1">
    <citation type="journal article" date="2019" name="Nat. Ecol. Evol.">
        <title>Megaphylogeny resolves global patterns of mushroom evolution.</title>
        <authorList>
            <person name="Varga T."/>
            <person name="Krizsan K."/>
            <person name="Foldi C."/>
            <person name="Dima B."/>
            <person name="Sanchez-Garcia M."/>
            <person name="Sanchez-Ramirez S."/>
            <person name="Szollosi G.J."/>
            <person name="Szarkandi J.G."/>
            <person name="Papp V."/>
            <person name="Albert L."/>
            <person name="Andreopoulos W."/>
            <person name="Angelini C."/>
            <person name="Antonin V."/>
            <person name="Barry K.W."/>
            <person name="Bougher N.L."/>
            <person name="Buchanan P."/>
            <person name="Buyck B."/>
            <person name="Bense V."/>
            <person name="Catcheside P."/>
            <person name="Chovatia M."/>
            <person name="Cooper J."/>
            <person name="Damon W."/>
            <person name="Desjardin D."/>
            <person name="Finy P."/>
            <person name="Geml J."/>
            <person name="Haridas S."/>
            <person name="Hughes K."/>
            <person name="Justo A."/>
            <person name="Karasinski D."/>
            <person name="Kautmanova I."/>
            <person name="Kiss B."/>
            <person name="Kocsube S."/>
            <person name="Kotiranta H."/>
            <person name="LaButti K.M."/>
            <person name="Lechner B.E."/>
            <person name="Liimatainen K."/>
            <person name="Lipzen A."/>
            <person name="Lukacs Z."/>
            <person name="Mihaltcheva S."/>
            <person name="Morgado L.N."/>
            <person name="Niskanen T."/>
            <person name="Noordeloos M.E."/>
            <person name="Ohm R.A."/>
            <person name="Ortiz-Santana B."/>
            <person name="Ovrebo C."/>
            <person name="Racz N."/>
            <person name="Riley R."/>
            <person name="Savchenko A."/>
            <person name="Shiryaev A."/>
            <person name="Soop K."/>
            <person name="Spirin V."/>
            <person name="Szebenyi C."/>
            <person name="Tomsovsky M."/>
            <person name="Tulloss R.E."/>
            <person name="Uehling J."/>
            <person name="Grigoriev I.V."/>
            <person name="Vagvolgyi C."/>
            <person name="Papp T."/>
            <person name="Martin F.M."/>
            <person name="Miettinen O."/>
            <person name="Hibbett D.S."/>
            <person name="Nagy L.G."/>
        </authorList>
    </citation>
    <scope>NUCLEOTIDE SEQUENCE [LARGE SCALE GENOMIC DNA]</scope>
    <source>
        <strain evidence="4 5">FP101781</strain>
    </source>
</reference>
<evidence type="ECO:0000256" key="1">
    <source>
        <dbReference type="SAM" id="MobiDB-lite"/>
    </source>
</evidence>
<protein>
    <submittedName>
        <fullName evidence="4">FAS1 domain-containing protein</fullName>
    </submittedName>
</protein>
<feature type="compositionally biased region" description="Pro residues" evidence="1">
    <location>
        <begin position="142"/>
        <end position="158"/>
    </location>
</feature>
<dbReference type="EMBL" id="QPFP01000002">
    <property type="protein sequence ID" value="TEB38993.1"/>
    <property type="molecule type" value="Genomic_DNA"/>
</dbReference>
<keyword evidence="2" id="KW-0732">Signal</keyword>
<evidence type="ECO:0000313" key="4">
    <source>
        <dbReference type="EMBL" id="TEB38993.1"/>
    </source>
</evidence>
<evidence type="ECO:0000259" key="3">
    <source>
        <dbReference type="PROSITE" id="PS50213"/>
    </source>
</evidence>
<feature type="domain" description="FAS1" evidence="3">
    <location>
        <begin position="34"/>
        <end position="213"/>
    </location>
</feature>
<accession>A0A4Y7TXU3</accession>
<gene>
    <name evidence="4" type="ORF">FA13DRAFT_1724946</name>
</gene>